<accession>F8QK83</accession>
<proteinExistence type="predicted"/>
<dbReference type="EMBL" id="GL945554">
    <property type="protein sequence ID" value="EGN91647.1"/>
    <property type="molecule type" value="Genomic_DNA"/>
</dbReference>
<evidence type="ECO:0000256" key="1">
    <source>
        <dbReference type="ARBA" id="ARBA00004340"/>
    </source>
</evidence>
<gene>
    <name evidence="6" type="ORF">SERLA73DRAFT_148342</name>
    <name evidence="5" type="ORF">SERLA73DRAFT_148615</name>
</gene>
<reference evidence="5" key="2">
    <citation type="submission" date="2011-06" db="EMBL/GenBank/DDBJ databases">
        <title>Evolution of plant cell wall degrading machinery underlies the functional diversity of forest fungi.</title>
        <authorList>
            <consortium name="US DOE Joint Genome Institute (JGI-PGF)"/>
            <person name="Eastwood D.C."/>
            <person name="Floudas D."/>
            <person name="Binder M."/>
            <person name="Majcherczyk A."/>
            <person name="Schneider P."/>
            <person name="Aerts A."/>
            <person name="Asiegbu F.O."/>
            <person name="Baker S.E."/>
            <person name="Barry K."/>
            <person name="Bendiksby M."/>
            <person name="Blumentritt M."/>
            <person name="Coutinho P.M."/>
            <person name="Cullen D."/>
            <person name="Cullen D."/>
            <person name="Gathman A."/>
            <person name="Goodell B."/>
            <person name="Henrissat B."/>
            <person name="Ihrmark K."/>
            <person name="Kauserud H."/>
            <person name="Kohler A."/>
            <person name="LaButti K."/>
            <person name="Lapidus A."/>
            <person name="Lavin J.L."/>
            <person name="Lee Y.-H."/>
            <person name="Lindquist E."/>
            <person name="Lilly W."/>
            <person name="Lucas S."/>
            <person name="Morin E."/>
            <person name="Murat C."/>
            <person name="Oguiza J.A."/>
            <person name="Park J."/>
            <person name="Pisabarro A.G."/>
            <person name="Riley R."/>
            <person name="Rosling A."/>
            <person name="Salamov A."/>
            <person name="Schmidt O."/>
            <person name="Schmutz J."/>
            <person name="Skrede I."/>
            <person name="Stenlid J."/>
            <person name="Wiebenga A."/>
            <person name="Xie X."/>
            <person name="Kues U."/>
            <person name="Hibbett D.S."/>
            <person name="Hoffmeister D."/>
            <person name="Hogberg N."/>
            <person name="Martin F."/>
            <person name="Grigoriev I.V."/>
            <person name="Watkinson S.C."/>
        </authorList>
    </citation>
    <scope>NUCLEOTIDE SEQUENCE [LARGE SCALE GENOMIC DNA]</scope>
    <source>
        <strain evidence="5">S7.3</strain>
    </source>
</reference>
<comment type="subcellular location">
    <subcellularLocation>
        <location evidence="1">Host cell</location>
    </subcellularLocation>
    <subcellularLocation>
        <location evidence="2">Secreted</location>
    </subcellularLocation>
</comment>
<dbReference type="GO" id="GO:0005576">
    <property type="term" value="C:extracellular region"/>
    <property type="evidence" value="ECO:0007669"/>
    <property type="project" value="UniProtKB-SubCell"/>
</dbReference>
<dbReference type="AlphaFoldDB" id="F8QK83"/>
<evidence type="ECO:0000313" key="7">
    <source>
        <dbReference type="Proteomes" id="UP000008063"/>
    </source>
</evidence>
<name>F8QK83_SERL3</name>
<feature type="non-terminal residue" evidence="5">
    <location>
        <position position="63"/>
    </location>
</feature>
<keyword evidence="3" id="KW-0964">Secreted</keyword>
<reference evidence="7" key="1">
    <citation type="journal article" date="2011" name="Science">
        <title>The plant cell wall-decomposing machinery underlies the functional diversity of forest fungi.</title>
        <authorList>
            <person name="Eastwood D.C."/>
            <person name="Floudas D."/>
            <person name="Binder M."/>
            <person name="Majcherczyk A."/>
            <person name="Schneider P."/>
            <person name="Aerts A."/>
            <person name="Asiegbu F.O."/>
            <person name="Baker S.E."/>
            <person name="Barry K."/>
            <person name="Bendiksby M."/>
            <person name="Blumentritt M."/>
            <person name="Coutinho P.M."/>
            <person name="Cullen D."/>
            <person name="de Vries R.P."/>
            <person name="Gathman A."/>
            <person name="Goodell B."/>
            <person name="Henrissat B."/>
            <person name="Ihrmark K."/>
            <person name="Kauserud H."/>
            <person name="Kohler A."/>
            <person name="LaButti K."/>
            <person name="Lapidus A."/>
            <person name="Lavin J.L."/>
            <person name="Lee Y.-H."/>
            <person name="Lindquist E."/>
            <person name="Lilly W."/>
            <person name="Lucas S."/>
            <person name="Morin E."/>
            <person name="Murat C."/>
            <person name="Oguiza J.A."/>
            <person name="Park J."/>
            <person name="Pisabarro A.G."/>
            <person name="Riley R."/>
            <person name="Rosling A."/>
            <person name="Salamov A."/>
            <person name="Schmidt O."/>
            <person name="Schmutz J."/>
            <person name="Skrede I."/>
            <person name="Stenlid J."/>
            <person name="Wiebenga A."/>
            <person name="Xie X."/>
            <person name="Kuees U."/>
            <person name="Hibbett D.S."/>
            <person name="Hoffmeister D."/>
            <person name="Hoegberg N."/>
            <person name="Martin F."/>
            <person name="Grigoriev I.V."/>
            <person name="Watkinson S.C."/>
        </authorList>
    </citation>
    <scope>NUCLEOTIDE SEQUENCE [LARGE SCALE GENOMIC DNA]</scope>
    <source>
        <strain evidence="7">strain S7.3</strain>
    </source>
</reference>
<dbReference type="OrthoDB" id="2427869at2759"/>
<evidence type="ECO:0000259" key="4">
    <source>
        <dbReference type="Pfam" id="PF20147"/>
    </source>
</evidence>
<dbReference type="Proteomes" id="UP000008063">
    <property type="component" value="Unassembled WGS sequence"/>
</dbReference>
<dbReference type="EMBL" id="GL945998">
    <property type="protein sequence ID" value="EGN91287.1"/>
    <property type="molecule type" value="Genomic_DNA"/>
</dbReference>
<dbReference type="HOGENOM" id="CLU_2892231_0_0_1"/>
<evidence type="ECO:0000256" key="2">
    <source>
        <dbReference type="ARBA" id="ARBA00004613"/>
    </source>
</evidence>
<evidence type="ECO:0000256" key="3">
    <source>
        <dbReference type="ARBA" id="ARBA00022525"/>
    </source>
</evidence>
<feature type="domain" description="Crinkler effector protein N-terminal" evidence="4">
    <location>
        <begin position="3"/>
        <end position="43"/>
    </location>
</feature>
<sequence length="63" mass="7164">MEKLNCWVYGEDVENILPVNISSSETVYDLKEIIKNKNSNSTPFAFLTMSNWKANLVGGIIQR</sequence>
<organism evidence="7">
    <name type="scientific">Serpula lacrymans var. lacrymans (strain S7.3)</name>
    <name type="common">Dry rot fungus</name>
    <dbReference type="NCBI Taxonomy" id="936435"/>
    <lineage>
        <taxon>Eukaryota</taxon>
        <taxon>Fungi</taxon>
        <taxon>Dikarya</taxon>
        <taxon>Basidiomycota</taxon>
        <taxon>Agaricomycotina</taxon>
        <taxon>Agaricomycetes</taxon>
        <taxon>Agaricomycetidae</taxon>
        <taxon>Boletales</taxon>
        <taxon>Coniophorineae</taxon>
        <taxon>Serpulaceae</taxon>
        <taxon>Serpula</taxon>
    </lineage>
</organism>
<keyword evidence="7" id="KW-1185">Reference proteome</keyword>
<dbReference type="InterPro" id="IPR045379">
    <property type="entry name" value="Crinkler_N"/>
</dbReference>
<evidence type="ECO:0000313" key="6">
    <source>
        <dbReference type="EMBL" id="EGN91647.1"/>
    </source>
</evidence>
<dbReference type="GO" id="GO:0043657">
    <property type="term" value="C:host cell"/>
    <property type="evidence" value="ECO:0007669"/>
    <property type="project" value="UniProtKB-SubCell"/>
</dbReference>
<protein>
    <recommendedName>
        <fullName evidence="4">Crinkler effector protein N-terminal domain-containing protein</fullName>
    </recommendedName>
</protein>
<dbReference type="Pfam" id="PF20147">
    <property type="entry name" value="Crinkler"/>
    <property type="match status" value="1"/>
</dbReference>
<evidence type="ECO:0000313" key="5">
    <source>
        <dbReference type="EMBL" id="EGN91287.1"/>
    </source>
</evidence>